<dbReference type="KEGG" id="nai:NECAME_12382"/>
<organism evidence="1 2">
    <name type="scientific">Necator americanus</name>
    <name type="common">Human hookworm</name>
    <dbReference type="NCBI Taxonomy" id="51031"/>
    <lineage>
        <taxon>Eukaryota</taxon>
        <taxon>Metazoa</taxon>
        <taxon>Ecdysozoa</taxon>
        <taxon>Nematoda</taxon>
        <taxon>Chromadorea</taxon>
        <taxon>Rhabditida</taxon>
        <taxon>Rhabditina</taxon>
        <taxon>Rhabditomorpha</taxon>
        <taxon>Strongyloidea</taxon>
        <taxon>Ancylostomatidae</taxon>
        <taxon>Bunostominae</taxon>
        <taxon>Necator</taxon>
    </lineage>
</organism>
<evidence type="ECO:0000313" key="2">
    <source>
        <dbReference type="Proteomes" id="UP000053676"/>
    </source>
</evidence>
<dbReference type="EMBL" id="KI660297">
    <property type="protein sequence ID" value="ETN75456.1"/>
    <property type="molecule type" value="Genomic_DNA"/>
</dbReference>
<keyword evidence="2" id="KW-1185">Reference proteome</keyword>
<evidence type="ECO:0000313" key="1">
    <source>
        <dbReference type="EMBL" id="ETN75456.1"/>
    </source>
</evidence>
<reference evidence="2" key="1">
    <citation type="journal article" date="2014" name="Nat. Genet.">
        <title>Genome of the human hookworm Necator americanus.</title>
        <authorList>
            <person name="Tang Y.T."/>
            <person name="Gao X."/>
            <person name="Rosa B.A."/>
            <person name="Abubucker S."/>
            <person name="Hallsworth-Pepin K."/>
            <person name="Martin J."/>
            <person name="Tyagi R."/>
            <person name="Heizer E."/>
            <person name="Zhang X."/>
            <person name="Bhonagiri-Palsikar V."/>
            <person name="Minx P."/>
            <person name="Warren W.C."/>
            <person name="Wang Q."/>
            <person name="Zhan B."/>
            <person name="Hotez P.J."/>
            <person name="Sternberg P.W."/>
            <person name="Dougall A."/>
            <person name="Gaze S.T."/>
            <person name="Mulvenna J."/>
            <person name="Sotillo J."/>
            <person name="Ranganathan S."/>
            <person name="Rabelo E.M."/>
            <person name="Wilson R.K."/>
            <person name="Felgner P.L."/>
            <person name="Bethony J."/>
            <person name="Hawdon J.M."/>
            <person name="Gasser R.B."/>
            <person name="Loukas A."/>
            <person name="Mitreva M."/>
        </authorList>
    </citation>
    <scope>NUCLEOTIDE SEQUENCE [LARGE SCALE GENOMIC DNA]</scope>
</reference>
<name>W2T2J5_NECAM</name>
<accession>W2T2J5</accession>
<gene>
    <name evidence="1" type="ORF">NECAME_12382</name>
</gene>
<protein>
    <submittedName>
        <fullName evidence="1">Uncharacterized protein</fullName>
    </submittedName>
</protein>
<dbReference type="Proteomes" id="UP000053676">
    <property type="component" value="Unassembled WGS sequence"/>
</dbReference>
<dbReference type="AlphaFoldDB" id="W2T2J5"/>
<sequence length="61" mass="6794">MGLVLTQPDDEALKLIRKIRKPGDLDHWPKCHGSNLKLGFAGRGEEELSDTDKISTMTSSR</sequence>
<proteinExistence type="predicted"/>